<feature type="compositionally biased region" description="Basic and acidic residues" evidence="1">
    <location>
        <begin position="1"/>
        <end position="20"/>
    </location>
</feature>
<feature type="region of interest" description="Disordered" evidence="1">
    <location>
        <begin position="283"/>
        <end position="369"/>
    </location>
</feature>
<keyword evidence="3" id="KW-1185">Reference proteome</keyword>
<proteinExistence type="predicted"/>
<sequence>MEGHHSPATDSPDARHEGEGYRGAGLTGGTLTLALMMSDDHEEGSYEEDEEEEEEGFTSSRFEADEGGLSRSYLRFEERVEGGLESPMESRERGTVGTMSSGLTGQETSLSETEEDDSLASAPESEVVGRALSILGLDPDGRLLPLSTDQERRLQSLWTAPGAADLPDSPPPLNNKPLNPNSSLAPRWIRNLDNSVLFQPPNNPHEEEVLLLAVKKNLAAIVNNLSEDQWRYPLPPSFLPTSTSKSVSGLGQEGGVRMLETQHEGYLEREFNPLTVLSMEMGEARAPSDAVEPPRHLWVGEDEDSGLDSDASLRELLNPDPARNDSPNRSIHHSTRSPRPFLPRIPRSANRHAQSSSLAKHVSRLGMAD</sequence>
<gene>
    <name evidence="2" type="ORF">VP01_773g4</name>
</gene>
<feature type="compositionally biased region" description="Acidic residues" evidence="1">
    <location>
        <begin position="40"/>
        <end position="56"/>
    </location>
</feature>
<dbReference type="Proteomes" id="UP000037035">
    <property type="component" value="Unassembled WGS sequence"/>
</dbReference>
<evidence type="ECO:0000256" key="1">
    <source>
        <dbReference type="SAM" id="MobiDB-lite"/>
    </source>
</evidence>
<protein>
    <submittedName>
        <fullName evidence="2">Uncharacterized protein</fullName>
    </submittedName>
</protein>
<dbReference type="EMBL" id="LAVV01013205">
    <property type="protein sequence ID" value="KNZ45853.1"/>
    <property type="molecule type" value="Genomic_DNA"/>
</dbReference>
<comment type="caution">
    <text evidence="2">The sequence shown here is derived from an EMBL/GenBank/DDBJ whole genome shotgun (WGS) entry which is preliminary data.</text>
</comment>
<dbReference type="OrthoDB" id="2507160at2759"/>
<name>A0A0L6UBE2_9BASI</name>
<dbReference type="VEuPathDB" id="FungiDB:VP01_773g4"/>
<organism evidence="2 3">
    <name type="scientific">Puccinia sorghi</name>
    <dbReference type="NCBI Taxonomy" id="27349"/>
    <lineage>
        <taxon>Eukaryota</taxon>
        <taxon>Fungi</taxon>
        <taxon>Dikarya</taxon>
        <taxon>Basidiomycota</taxon>
        <taxon>Pucciniomycotina</taxon>
        <taxon>Pucciniomycetes</taxon>
        <taxon>Pucciniales</taxon>
        <taxon>Pucciniaceae</taxon>
        <taxon>Puccinia</taxon>
    </lineage>
</organism>
<feature type="compositionally biased region" description="Polar residues" evidence="1">
    <location>
        <begin position="97"/>
        <end position="106"/>
    </location>
</feature>
<evidence type="ECO:0000313" key="3">
    <source>
        <dbReference type="Proteomes" id="UP000037035"/>
    </source>
</evidence>
<reference evidence="2 3" key="1">
    <citation type="submission" date="2015-08" db="EMBL/GenBank/DDBJ databases">
        <title>Next Generation Sequencing and Analysis of the Genome of Puccinia sorghi L Schw, the Causal Agent of Maize Common Rust.</title>
        <authorList>
            <person name="Rochi L."/>
            <person name="Burguener G."/>
            <person name="Darino M."/>
            <person name="Turjanski A."/>
            <person name="Kreff E."/>
            <person name="Dieguez M.J."/>
            <person name="Sacco F."/>
        </authorList>
    </citation>
    <scope>NUCLEOTIDE SEQUENCE [LARGE SCALE GENOMIC DNA]</scope>
    <source>
        <strain evidence="2 3">RO10H11247</strain>
    </source>
</reference>
<dbReference type="AlphaFoldDB" id="A0A0L6UBE2"/>
<accession>A0A0L6UBE2</accession>
<feature type="compositionally biased region" description="Basic and acidic residues" evidence="1">
    <location>
        <begin position="74"/>
        <end position="94"/>
    </location>
</feature>
<evidence type="ECO:0000313" key="2">
    <source>
        <dbReference type="EMBL" id="KNZ45853.1"/>
    </source>
</evidence>
<feature type="region of interest" description="Disordered" evidence="1">
    <location>
        <begin position="1"/>
        <end position="125"/>
    </location>
</feature>